<sequence length="449" mass="47833">MSPPVVFLGAAGQMCEIVVQRFAQATGNPLVLTDINIGPVEKLRDSLPAGRATSQRLDIFDPSALLEVIKGAALVVLAAGPYTRTSKPVISACLEAKVPYLDFDDDVESTLAALDLDETAKKAGIPCYIGCGASPGMSNVMVVDATRGLDTVDGIDVCWLVGHGKAGAGKAVLEHLMHISAGPCLTWVGGKPVLNETYLETGYAPMIGDTEMLLHETAHPEPVTLPRLFPNATRIKCLGGLHPPTKWGFARGLGAAVRRGALPMADAVDFQYNARLGKVSPNVWIQMLRDYLERVPGVEIANPEISQRVQQAARSRGPWDHALNGMIEQVHNGECTKEEVADYLISVIGGGGPETINSLLVRAIGTRNGHPAVVTKRTPTVGIDSYLLRSMATLTGTSCAAFALMALNNTQAKNGVFSPEDWAEPSAFYEALRAVGTPAEELVEDYSHC</sequence>
<dbReference type="OrthoDB" id="10268090at2759"/>
<dbReference type="Proteomes" id="UP000325558">
    <property type="component" value="Unassembled WGS sequence"/>
</dbReference>
<dbReference type="EMBL" id="ML737193">
    <property type="protein sequence ID" value="KAE8336597.1"/>
    <property type="molecule type" value="Genomic_DNA"/>
</dbReference>
<reference evidence="2" key="1">
    <citation type="submission" date="2019-04" db="EMBL/GenBank/DDBJ databases">
        <title>Friends and foes A comparative genomics study of 23 Aspergillus species from section Flavi.</title>
        <authorList>
            <consortium name="DOE Joint Genome Institute"/>
            <person name="Kjaerbolling I."/>
            <person name="Vesth T."/>
            <person name="Frisvad J.C."/>
            <person name="Nybo J.L."/>
            <person name="Theobald S."/>
            <person name="Kildgaard S."/>
            <person name="Isbrandt T."/>
            <person name="Kuo A."/>
            <person name="Sato A."/>
            <person name="Lyhne E.K."/>
            <person name="Kogle M.E."/>
            <person name="Wiebenga A."/>
            <person name="Kun R.S."/>
            <person name="Lubbers R.J."/>
            <person name="Makela M.R."/>
            <person name="Barry K."/>
            <person name="Chovatia M."/>
            <person name="Clum A."/>
            <person name="Daum C."/>
            <person name="Haridas S."/>
            <person name="He G."/>
            <person name="LaButti K."/>
            <person name="Lipzen A."/>
            <person name="Mondo S."/>
            <person name="Riley R."/>
            <person name="Salamov A."/>
            <person name="Simmons B.A."/>
            <person name="Magnuson J.K."/>
            <person name="Henrissat B."/>
            <person name="Mortensen U.H."/>
            <person name="Larsen T.O."/>
            <person name="Devries R.P."/>
            <person name="Grigoriev I.V."/>
            <person name="Machida M."/>
            <person name="Baker S.E."/>
            <person name="Andersen M.R."/>
        </authorList>
    </citation>
    <scope>NUCLEOTIDE SEQUENCE</scope>
    <source>
        <strain evidence="2">CBS 117612</strain>
    </source>
</reference>
<name>A0A5N6XTV5_9EURO</name>
<evidence type="ECO:0000259" key="1">
    <source>
        <dbReference type="Pfam" id="PF03435"/>
    </source>
</evidence>
<protein>
    <recommendedName>
        <fullName evidence="1">Saccharopine dehydrogenase NADP binding domain-containing protein</fullName>
    </recommendedName>
</protein>
<organism evidence="2">
    <name type="scientific">Aspergillus arachidicola</name>
    <dbReference type="NCBI Taxonomy" id="656916"/>
    <lineage>
        <taxon>Eukaryota</taxon>
        <taxon>Fungi</taxon>
        <taxon>Dikarya</taxon>
        <taxon>Ascomycota</taxon>
        <taxon>Pezizomycotina</taxon>
        <taxon>Eurotiomycetes</taxon>
        <taxon>Eurotiomycetidae</taxon>
        <taxon>Eurotiales</taxon>
        <taxon>Aspergillaceae</taxon>
        <taxon>Aspergillus</taxon>
        <taxon>Aspergillus subgen. Circumdati</taxon>
    </lineage>
</organism>
<dbReference type="Gene3D" id="3.40.50.720">
    <property type="entry name" value="NAD(P)-binding Rossmann-like Domain"/>
    <property type="match status" value="1"/>
</dbReference>
<gene>
    <name evidence="2" type="ORF">BDV24DRAFT_168168</name>
</gene>
<dbReference type="PANTHER" id="PTHR43796:SF2">
    <property type="entry name" value="CARBOXYNORSPERMIDINE SYNTHASE"/>
    <property type="match status" value="1"/>
</dbReference>
<dbReference type="AlphaFoldDB" id="A0A5N6XTV5"/>
<dbReference type="PANTHER" id="PTHR43796">
    <property type="entry name" value="CARBOXYNORSPERMIDINE SYNTHASE"/>
    <property type="match status" value="1"/>
</dbReference>
<proteinExistence type="predicted"/>
<dbReference type="SUPFAM" id="SSF51735">
    <property type="entry name" value="NAD(P)-binding Rossmann-fold domains"/>
    <property type="match status" value="1"/>
</dbReference>
<accession>A0A5N6XTV5</accession>
<feature type="domain" description="Saccharopine dehydrogenase NADP binding" evidence="1">
    <location>
        <begin position="5"/>
        <end position="125"/>
    </location>
</feature>
<evidence type="ECO:0000313" key="2">
    <source>
        <dbReference type="EMBL" id="KAE8336597.1"/>
    </source>
</evidence>
<dbReference type="Pfam" id="PF03435">
    <property type="entry name" value="Sacchrp_dh_NADP"/>
    <property type="match status" value="1"/>
</dbReference>
<dbReference type="InterPro" id="IPR036291">
    <property type="entry name" value="NAD(P)-bd_dom_sf"/>
</dbReference>
<dbReference type="Gene3D" id="3.30.360.10">
    <property type="entry name" value="Dihydrodipicolinate Reductase, domain 2"/>
    <property type="match status" value="1"/>
</dbReference>
<dbReference type="InterPro" id="IPR005097">
    <property type="entry name" value="Sacchrp_dh_NADP-bd"/>
</dbReference>